<keyword evidence="6 8" id="KW-0342">GTP-binding</keyword>
<dbReference type="FunFam" id="2.40.30.10:FF:000006">
    <property type="entry name" value="Elongation factor G"/>
    <property type="match status" value="1"/>
</dbReference>
<dbReference type="NCBIfam" id="TIGR00231">
    <property type="entry name" value="small_GTP"/>
    <property type="match status" value="1"/>
</dbReference>
<dbReference type="GO" id="GO:0005525">
    <property type="term" value="F:GTP binding"/>
    <property type="evidence" value="ECO:0007669"/>
    <property type="project" value="UniProtKB-UniRule"/>
</dbReference>
<evidence type="ECO:0000256" key="5">
    <source>
        <dbReference type="ARBA" id="ARBA00022917"/>
    </source>
</evidence>
<dbReference type="CDD" id="cd03713">
    <property type="entry name" value="EFG_mtEFG_C"/>
    <property type="match status" value="1"/>
</dbReference>
<dbReference type="InterPro" id="IPR005517">
    <property type="entry name" value="Transl_elong_EFG/EF2_IV"/>
</dbReference>
<comment type="similarity">
    <text evidence="1 8">Belongs to the TRAFAC class translation factor GTPase superfamily. Classic translation factor GTPase family. EF-G/EF-2 subfamily.</text>
</comment>
<dbReference type="InterPro" id="IPR041095">
    <property type="entry name" value="EFG_II"/>
</dbReference>
<dbReference type="PANTHER" id="PTHR43261">
    <property type="entry name" value="TRANSLATION ELONGATION FACTOR G-RELATED"/>
    <property type="match status" value="1"/>
</dbReference>
<dbReference type="GO" id="GO:0005737">
    <property type="term" value="C:cytoplasm"/>
    <property type="evidence" value="ECO:0007669"/>
    <property type="project" value="UniProtKB-SubCell"/>
</dbReference>
<evidence type="ECO:0000313" key="11">
    <source>
        <dbReference type="Proteomes" id="UP000033067"/>
    </source>
</evidence>
<evidence type="ECO:0000256" key="1">
    <source>
        <dbReference type="ARBA" id="ARBA00005870"/>
    </source>
</evidence>
<dbReference type="InterPro" id="IPR014721">
    <property type="entry name" value="Ribsml_uS5_D2-typ_fold_subgr"/>
</dbReference>
<dbReference type="InterPro" id="IPR004540">
    <property type="entry name" value="Transl_elong_EFG/EF2"/>
</dbReference>
<dbReference type="AlphaFoldDB" id="A0A0E3Z096"/>
<dbReference type="SMART" id="SM00889">
    <property type="entry name" value="EFG_IV"/>
    <property type="match status" value="1"/>
</dbReference>
<dbReference type="GO" id="GO:0032790">
    <property type="term" value="P:ribosome disassembly"/>
    <property type="evidence" value="ECO:0007669"/>
    <property type="project" value="TreeGrafter"/>
</dbReference>
<dbReference type="FunFam" id="3.30.70.870:FF:000001">
    <property type="entry name" value="Elongation factor G"/>
    <property type="match status" value="1"/>
</dbReference>
<name>A0A0E3Z096_9GAMM</name>
<feature type="binding site" evidence="8">
    <location>
        <begin position="17"/>
        <end position="24"/>
    </location>
    <ligand>
        <name>GTP</name>
        <dbReference type="ChEBI" id="CHEBI:37565"/>
    </ligand>
</feature>
<dbReference type="InterPro" id="IPR009022">
    <property type="entry name" value="EFG_III"/>
</dbReference>
<dbReference type="SUPFAM" id="SSF54211">
    <property type="entry name" value="Ribosomal protein S5 domain 2-like"/>
    <property type="match status" value="1"/>
</dbReference>
<dbReference type="GO" id="GO:0003924">
    <property type="term" value="F:GTPase activity"/>
    <property type="evidence" value="ECO:0007669"/>
    <property type="project" value="InterPro"/>
</dbReference>
<feature type="binding site" evidence="8">
    <location>
        <begin position="88"/>
        <end position="92"/>
    </location>
    <ligand>
        <name>GTP</name>
        <dbReference type="ChEBI" id="CHEBI:37565"/>
    </ligand>
</feature>
<dbReference type="Gene3D" id="2.40.30.10">
    <property type="entry name" value="Translation factors"/>
    <property type="match status" value="1"/>
</dbReference>
<evidence type="ECO:0000259" key="9">
    <source>
        <dbReference type="PROSITE" id="PS51722"/>
    </source>
</evidence>
<dbReference type="InterPro" id="IPR047872">
    <property type="entry name" value="EFG_IV"/>
</dbReference>
<dbReference type="RefSeq" id="WP_052630560.1">
    <property type="nucleotide sequence ID" value="NZ_CP011144.1"/>
</dbReference>
<dbReference type="Pfam" id="PF00009">
    <property type="entry name" value="GTP_EFTU"/>
    <property type="match status" value="1"/>
</dbReference>
<dbReference type="InterPro" id="IPR031157">
    <property type="entry name" value="G_TR_CS"/>
</dbReference>
<dbReference type="CDD" id="cd01886">
    <property type="entry name" value="EF-G"/>
    <property type="match status" value="1"/>
</dbReference>
<evidence type="ECO:0000256" key="3">
    <source>
        <dbReference type="ARBA" id="ARBA00022741"/>
    </source>
</evidence>
<evidence type="ECO:0000256" key="7">
    <source>
        <dbReference type="ARBA" id="ARBA00024731"/>
    </source>
</evidence>
<dbReference type="PATRIC" id="fig|314722.6.peg.788"/>
<keyword evidence="5 8" id="KW-0648">Protein biosynthesis</keyword>
<dbReference type="CDD" id="cd16262">
    <property type="entry name" value="EFG_III"/>
    <property type="match status" value="1"/>
</dbReference>
<comment type="function">
    <text evidence="7 8">Catalyzes the GTP-dependent ribosomal translocation step during translation elongation. During this step, the ribosome changes from the pre-translocational (PRE) to the post-translocational (POST) state as the newly formed A-site-bound peptidyl-tRNA and P-site-bound deacylated tRNA move to the P and E sites, respectively. Catalyzes the coordinated movement of the two tRNA molecules, the mRNA and conformational changes in the ribosome.</text>
</comment>
<dbReference type="SMART" id="SM00838">
    <property type="entry name" value="EFG_C"/>
    <property type="match status" value="1"/>
</dbReference>
<dbReference type="InterPro" id="IPR035649">
    <property type="entry name" value="EFG_V"/>
</dbReference>
<dbReference type="Gene3D" id="3.40.50.300">
    <property type="entry name" value="P-loop containing nucleotide triphosphate hydrolases"/>
    <property type="match status" value="1"/>
</dbReference>
<dbReference type="KEGG" id="psuw:WQ53_03770"/>
<feature type="binding site" evidence="8">
    <location>
        <begin position="142"/>
        <end position="145"/>
    </location>
    <ligand>
        <name>GTP</name>
        <dbReference type="ChEBI" id="CHEBI:37565"/>
    </ligand>
</feature>
<dbReference type="Gene3D" id="3.30.70.240">
    <property type="match status" value="1"/>
</dbReference>
<protein>
    <recommendedName>
        <fullName evidence="2 8">Elongation factor G</fullName>
        <shortName evidence="8">EF-G</shortName>
    </recommendedName>
</protein>
<dbReference type="Proteomes" id="UP000033067">
    <property type="component" value="Chromosome"/>
</dbReference>
<gene>
    <name evidence="8 10" type="primary">fusA</name>
    <name evidence="10" type="ORF">WQ53_03770</name>
</gene>
<proteinExistence type="inferred from homology"/>
<evidence type="ECO:0000256" key="8">
    <source>
        <dbReference type="HAMAP-Rule" id="MF_00054"/>
    </source>
</evidence>
<dbReference type="EMBL" id="CP011144">
    <property type="protein sequence ID" value="AKC86019.1"/>
    <property type="molecule type" value="Genomic_DNA"/>
</dbReference>
<feature type="domain" description="Tr-type G" evidence="9">
    <location>
        <begin position="8"/>
        <end position="290"/>
    </location>
</feature>
<keyword evidence="11" id="KW-1185">Reference proteome</keyword>
<dbReference type="FunFam" id="3.30.230.10:FF:000003">
    <property type="entry name" value="Elongation factor G"/>
    <property type="match status" value="1"/>
</dbReference>
<dbReference type="SUPFAM" id="SSF50447">
    <property type="entry name" value="Translation proteins"/>
    <property type="match status" value="1"/>
</dbReference>
<dbReference type="SUPFAM" id="SSF54980">
    <property type="entry name" value="EF-G C-terminal domain-like"/>
    <property type="match status" value="2"/>
</dbReference>
<dbReference type="InterPro" id="IPR009000">
    <property type="entry name" value="Transl_B-barrel_sf"/>
</dbReference>
<sequence length="709" mass="78003">MARTTPIERYRNFGIMAHIDAGKTTTSERILFYTGKSHKIGEVHDGAATMDWMEQEQERGITIQSAATTAFWKGMDKSLPEHRFNIIDTPGHVDFTIEVERSLRVLDGAVFVLCAVGGVQPQSETVWRQANKYHVPRIAFVNKMDRTGANFYKVRDQLKSRLGAVPVPMQVPIGAEDGFEGVVDLLKMKAIHWDVASQGLNFEYREIPAELQAQAEEERAFMVESAAEANEELMNKYLEEGDLTEEEIIGGLRARTLATEIVPMFCGSAFKNKGVQAMLDGVVSLLPSPVDVPAVKGVDVDDETKELTRESSDKAPFSALAFKIMTDPFVGSLTFFRVYSGTLNAGDAVLNSVKGKKERIGRLLQMHSNNRDEIKEVLAGDIAAAVGLKDVTTGDTLCSQDAPIVLERMAFPEPVISMAVEPKTKSDQEKMGNALSRLAQEDPSFRVKTDEESGQTIISGMGELHLDIIVDRMKREFNVEANVGKPQVAYRETIRLSDVKSDYKHAKQSGGKGQYGHVVIELSPISDADREKYAADIKDDFLFVNEISGGVIPKEFIPSVEKGMRETITSGPLAGFPVVGVKAKLVFGSYHDVDSSEMAFKLAASMAFKQGFAKAKPVLLEPIMKVEIVSPEDYLGDVMGDVSRRRGVLQGQDDSPSGKIINAMIPLGEMFGYATSLRSMSQGRATFSMEFDHYEEAPNNIAETVVKKA</sequence>
<dbReference type="Pfam" id="PF14492">
    <property type="entry name" value="EFG_III"/>
    <property type="match status" value="1"/>
</dbReference>
<evidence type="ECO:0000256" key="2">
    <source>
        <dbReference type="ARBA" id="ARBA00017872"/>
    </source>
</evidence>
<dbReference type="NCBIfam" id="TIGR00484">
    <property type="entry name" value="EF-G"/>
    <property type="match status" value="1"/>
</dbReference>
<dbReference type="NCBIfam" id="NF009381">
    <property type="entry name" value="PRK12740.1-5"/>
    <property type="match status" value="1"/>
</dbReference>
<dbReference type="GO" id="GO:0003746">
    <property type="term" value="F:translation elongation factor activity"/>
    <property type="evidence" value="ECO:0007669"/>
    <property type="project" value="UniProtKB-UniRule"/>
</dbReference>
<dbReference type="FunFam" id="3.40.50.300:FF:000029">
    <property type="entry name" value="Elongation factor G"/>
    <property type="match status" value="1"/>
</dbReference>
<dbReference type="PANTHER" id="PTHR43261:SF1">
    <property type="entry name" value="RIBOSOME-RELEASING FACTOR 2, MITOCHONDRIAL"/>
    <property type="match status" value="1"/>
</dbReference>
<dbReference type="SUPFAM" id="SSF52540">
    <property type="entry name" value="P-loop containing nucleoside triphosphate hydrolases"/>
    <property type="match status" value="1"/>
</dbReference>
<dbReference type="CDD" id="cd01434">
    <property type="entry name" value="EFG_mtEFG1_IV"/>
    <property type="match status" value="1"/>
</dbReference>
<dbReference type="Gene3D" id="3.30.70.870">
    <property type="entry name" value="Elongation Factor G (Translational Gtpase), domain 3"/>
    <property type="match status" value="1"/>
</dbReference>
<keyword evidence="8" id="KW-0963">Cytoplasm</keyword>
<dbReference type="FunFam" id="3.30.70.240:FF:000001">
    <property type="entry name" value="Elongation factor G"/>
    <property type="match status" value="1"/>
</dbReference>
<keyword evidence="3 8" id="KW-0547">Nucleotide-binding</keyword>
<dbReference type="Gene3D" id="3.30.230.10">
    <property type="match status" value="1"/>
</dbReference>
<dbReference type="Pfam" id="PF00679">
    <property type="entry name" value="EFG_C"/>
    <property type="match status" value="1"/>
</dbReference>
<dbReference type="OrthoDB" id="9804431at2"/>
<dbReference type="eggNOG" id="COG0480">
    <property type="taxonomic scope" value="Bacteria"/>
</dbReference>
<comment type="subcellular location">
    <subcellularLocation>
        <location evidence="8">Cytoplasm</location>
    </subcellularLocation>
</comment>
<evidence type="ECO:0000256" key="6">
    <source>
        <dbReference type="ARBA" id="ARBA00023134"/>
    </source>
</evidence>
<evidence type="ECO:0000313" key="10">
    <source>
        <dbReference type="EMBL" id="AKC86019.1"/>
    </source>
</evidence>
<dbReference type="HAMAP" id="MF_00054_B">
    <property type="entry name" value="EF_G_EF_2_B"/>
    <property type="match status" value="1"/>
</dbReference>
<dbReference type="Pfam" id="PF03144">
    <property type="entry name" value="GTP_EFTU_D2"/>
    <property type="match status" value="1"/>
</dbReference>
<dbReference type="GO" id="GO:0097216">
    <property type="term" value="F:guanosine tetraphosphate binding"/>
    <property type="evidence" value="ECO:0007669"/>
    <property type="project" value="UniProtKB-ARBA"/>
</dbReference>
<organism evidence="10 11">
    <name type="scientific">Pseudoxanthomonas suwonensis</name>
    <dbReference type="NCBI Taxonomy" id="314722"/>
    <lineage>
        <taxon>Bacteria</taxon>
        <taxon>Pseudomonadati</taxon>
        <taxon>Pseudomonadota</taxon>
        <taxon>Gammaproteobacteria</taxon>
        <taxon>Lysobacterales</taxon>
        <taxon>Lysobacteraceae</taxon>
        <taxon>Pseudoxanthomonas</taxon>
    </lineage>
</organism>
<dbReference type="PROSITE" id="PS51722">
    <property type="entry name" value="G_TR_2"/>
    <property type="match status" value="1"/>
</dbReference>
<dbReference type="InterPro" id="IPR004161">
    <property type="entry name" value="EFTu-like_2"/>
</dbReference>
<dbReference type="InterPro" id="IPR020568">
    <property type="entry name" value="Ribosomal_Su5_D2-typ_SF"/>
</dbReference>
<dbReference type="InterPro" id="IPR000795">
    <property type="entry name" value="T_Tr_GTP-bd_dom"/>
</dbReference>
<dbReference type="CDD" id="cd04088">
    <property type="entry name" value="EFG_mtEFG_II"/>
    <property type="match status" value="1"/>
</dbReference>
<reference evidence="10 11" key="1">
    <citation type="journal article" date="2015" name="Genome Announc.">
        <title>Complete Genome Sequence of Pseudoxanthomonas suwonensis Strain J1, a Cellulose-Degrading Bacterium Isolated from Leaf- and Wood-Enriched Soil.</title>
        <authorList>
            <person name="Hou L."/>
            <person name="Jiang J."/>
            <person name="Xu Z."/>
            <person name="Zhou Y."/>
            <person name="Leung F.C."/>
        </authorList>
    </citation>
    <scope>NUCLEOTIDE SEQUENCE [LARGE SCALE GENOMIC DNA]</scope>
    <source>
        <strain evidence="10 11">J1</strain>
    </source>
</reference>
<dbReference type="PROSITE" id="PS00301">
    <property type="entry name" value="G_TR_1"/>
    <property type="match status" value="1"/>
</dbReference>
<dbReference type="Pfam" id="PF03764">
    <property type="entry name" value="EFG_IV"/>
    <property type="match status" value="1"/>
</dbReference>
<dbReference type="InterPro" id="IPR035647">
    <property type="entry name" value="EFG_III/V"/>
</dbReference>
<dbReference type="InterPro" id="IPR005225">
    <property type="entry name" value="Small_GTP-bd"/>
</dbReference>
<dbReference type="InterPro" id="IPR000640">
    <property type="entry name" value="EFG_V-like"/>
</dbReference>
<dbReference type="PRINTS" id="PR00315">
    <property type="entry name" value="ELONGATNFCT"/>
</dbReference>
<accession>A0A0E3Z096</accession>
<dbReference type="InterPro" id="IPR027417">
    <property type="entry name" value="P-loop_NTPase"/>
</dbReference>
<evidence type="ECO:0000256" key="4">
    <source>
        <dbReference type="ARBA" id="ARBA00022768"/>
    </source>
</evidence>
<keyword evidence="4 8" id="KW-0251">Elongation factor</keyword>